<reference evidence="1 2" key="1">
    <citation type="submission" date="2019-03" db="EMBL/GenBank/DDBJ databases">
        <title>Genomics of glacier-inhabiting Cryobacterium strains.</title>
        <authorList>
            <person name="Liu Q."/>
            <person name="Xin Y.-H."/>
        </authorList>
    </citation>
    <scope>NUCLEOTIDE SEQUENCE [LARGE SCALE GENOMIC DNA]</scope>
    <source>
        <strain evidence="1 2">CGMCC 1.10440</strain>
    </source>
</reference>
<accession>A0A4V3I9E5</accession>
<gene>
    <name evidence="1" type="ORF">E3N84_03315</name>
</gene>
<comment type="caution">
    <text evidence="1">The sequence shown here is derived from an EMBL/GenBank/DDBJ whole genome shotgun (WGS) entry which is preliminary data.</text>
</comment>
<sequence>MQLGSRWAFGAEPPTRLADAVVAAIREVEQEGGSAADTTASARRWTLTWLEGKPIVELDAAPGSESVTVIRFNPMSGAATITTGDSGEEWVEE</sequence>
<name>A0A4V3I9E5_9MICO</name>
<proteinExistence type="predicted"/>
<dbReference type="Proteomes" id="UP000298488">
    <property type="component" value="Unassembled WGS sequence"/>
</dbReference>
<organism evidence="1 2">
    <name type="scientific">Terrimesophilobacter mesophilus</name>
    <dbReference type="NCBI Taxonomy" id="433647"/>
    <lineage>
        <taxon>Bacteria</taxon>
        <taxon>Bacillati</taxon>
        <taxon>Actinomycetota</taxon>
        <taxon>Actinomycetes</taxon>
        <taxon>Micrococcales</taxon>
        <taxon>Microbacteriaceae</taxon>
        <taxon>Terrimesophilobacter</taxon>
    </lineage>
</organism>
<dbReference type="OrthoDB" id="5007400at2"/>
<evidence type="ECO:0000313" key="1">
    <source>
        <dbReference type="EMBL" id="TFB79168.1"/>
    </source>
</evidence>
<dbReference type="EMBL" id="SOFI01000003">
    <property type="protein sequence ID" value="TFB79168.1"/>
    <property type="molecule type" value="Genomic_DNA"/>
</dbReference>
<dbReference type="RefSeq" id="WP_104095048.1">
    <property type="nucleotide sequence ID" value="NZ_JACHBP010000001.1"/>
</dbReference>
<evidence type="ECO:0000313" key="2">
    <source>
        <dbReference type="Proteomes" id="UP000298488"/>
    </source>
</evidence>
<protein>
    <submittedName>
        <fullName evidence="1">Uncharacterized protein</fullName>
    </submittedName>
</protein>
<dbReference type="AlphaFoldDB" id="A0A4V3I9E5"/>
<keyword evidence="2" id="KW-1185">Reference proteome</keyword>